<dbReference type="Proteomes" id="UP000185911">
    <property type="component" value="Unassembled WGS sequence"/>
</dbReference>
<dbReference type="STRING" id="81479.RA876_14725"/>
<accession>A0A1Q8YKQ0</accession>
<sequence length="100" mass="11112">MQVVQVRGDVKSFIAAPEFETDVKTGKKVLTEVGGHILRSKLIDMKTMRVQRQVGDLKVKYQIADKADFQKRVQAVGVDADKPIVLVPVGAQCVPRHQKT</sequence>
<dbReference type="EMBL" id="MSYM01000001">
    <property type="protein sequence ID" value="OLP08519.1"/>
    <property type="molecule type" value="Genomic_DNA"/>
</dbReference>
<name>A0A1Q8YKQ0_9BURK</name>
<gene>
    <name evidence="1" type="ORF">BLL52_0126</name>
</gene>
<reference evidence="1 2" key="1">
    <citation type="submission" date="2017-01" db="EMBL/GenBank/DDBJ databases">
        <title>Genome sequence of Rhodoferax antarcticus ANT.BR, a psychrophilic purple nonsulfur bacterium from an Antarctic microbial mat.</title>
        <authorList>
            <person name="Baker J."/>
            <person name="Riester C."/>
            <person name="Skinner B."/>
            <person name="Newell A."/>
            <person name="Swingley W."/>
            <person name="Madigan M."/>
            <person name="Jung D."/>
            <person name="Asao M."/>
            <person name="Chen M."/>
            <person name="Loughlin P."/>
            <person name="Pan H."/>
            <person name="Lin S."/>
            <person name="Li N."/>
            <person name="Shaw J."/>
            <person name="Prado M."/>
            <person name="Sherman C."/>
            <person name="Li X."/>
            <person name="Tang J."/>
            <person name="Blankenship R."/>
            <person name="Zhao T."/>
            <person name="Touchman J."/>
            <person name="Sattley M."/>
        </authorList>
    </citation>
    <scope>NUCLEOTIDE SEQUENCE [LARGE SCALE GENOMIC DNA]</scope>
    <source>
        <strain evidence="1 2">ANT.BR</strain>
    </source>
</reference>
<proteinExistence type="predicted"/>
<organism evidence="1 2">
    <name type="scientific">Rhodoferax antarcticus ANT.BR</name>
    <dbReference type="NCBI Taxonomy" id="1111071"/>
    <lineage>
        <taxon>Bacteria</taxon>
        <taxon>Pseudomonadati</taxon>
        <taxon>Pseudomonadota</taxon>
        <taxon>Betaproteobacteria</taxon>
        <taxon>Burkholderiales</taxon>
        <taxon>Comamonadaceae</taxon>
        <taxon>Rhodoferax</taxon>
    </lineage>
</organism>
<evidence type="ECO:0000313" key="2">
    <source>
        <dbReference type="Proteomes" id="UP000185911"/>
    </source>
</evidence>
<comment type="caution">
    <text evidence="1">The sequence shown here is derived from an EMBL/GenBank/DDBJ whole genome shotgun (WGS) entry which is preliminary data.</text>
</comment>
<dbReference type="RefSeq" id="WP_075584798.1">
    <property type="nucleotide sequence ID" value="NZ_MSYM01000001.1"/>
</dbReference>
<protein>
    <submittedName>
        <fullName evidence="1">Rhodanese domain-containing protein</fullName>
    </submittedName>
</protein>
<evidence type="ECO:0000313" key="1">
    <source>
        <dbReference type="EMBL" id="OLP08519.1"/>
    </source>
</evidence>
<keyword evidence="2" id="KW-1185">Reference proteome</keyword>
<dbReference type="AlphaFoldDB" id="A0A1Q8YKQ0"/>